<gene>
    <name evidence="1" type="ORF">ACFFV7_26120</name>
</gene>
<keyword evidence="2" id="KW-1185">Reference proteome</keyword>
<comment type="caution">
    <text evidence="1">The sequence shown here is derived from an EMBL/GenBank/DDBJ whole genome shotgun (WGS) entry which is preliminary data.</text>
</comment>
<evidence type="ECO:0000313" key="2">
    <source>
        <dbReference type="Proteomes" id="UP001589647"/>
    </source>
</evidence>
<name>A0ABV5IL81_9ACTN</name>
<dbReference type="Proteomes" id="UP001589647">
    <property type="component" value="Unassembled WGS sequence"/>
</dbReference>
<reference evidence="1 2" key="1">
    <citation type="submission" date="2024-09" db="EMBL/GenBank/DDBJ databases">
        <authorList>
            <person name="Sun Q."/>
            <person name="Mori K."/>
        </authorList>
    </citation>
    <scope>NUCLEOTIDE SEQUENCE [LARGE SCALE GENOMIC DNA]</scope>
    <source>
        <strain evidence="1 2">CCM 3426</strain>
    </source>
</reference>
<evidence type="ECO:0000313" key="1">
    <source>
        <dbReference type="EMBL" id="MFB9204695.1"/>
    </source>
</evidence>
<protein>
    <submittedName>
        <fullName evidence="1">Uncharacterized protein</fullName>
    </submittedName>
</protein>
<accession>A0ABV5IL81</accession>
<organism evidence="1 2">
    <name type="scientific">Nonomuraea spiralis</name>
    <dbReference type="NCBI Taxonomy" id="46182"/>
    <lineage>
        <taxon>Bacteria</taxon>
        <taxon>Bacillati</taxon>
        <taxon>Actinomycetota</taxon>
        <taxon>Actinomycetes</taxon>
        <taxon>Streptosporangiales</taxon>
        <taxon>Streptosporangiaceae</taxon>
        <taxon>Nonomuraea</taxon>
    </lineage>
</organism>
<dbReference type="EMBL" id="JBHMEI010000019">
    <property type="protein sequence ID" value="MFB9204695.1"/>
    <property type="molecule type" value="Genomic_DNA"/>
</dbReference>
<proteinExistence type="predicted"/>
<dbReference type="RefSeq" id="WP_189653837.1">
    <property type="nucleotide sequence ID" value="NZ_BMRC01000049.1"/>
</dbReference>
<sequence>MDTHWGTMRRRYTRAAARAQAMTALSTAGYEVWSDPAGDEYFVLGGNDQVNVTIVIVPEGEDECFLAVIANSSNGTAESARNRVRSLIPDLAAPAPMPHLP</sequence>